<evidence type="ECO:0000313" key="2">
    <source>
        <dbReference type="Proteomes" id="UP000317318"/>
    </source>
</evidence>
<dbReference type="InterPro" id="IPR011447">
    <property type="entry name" value="DUF1552"/>
</dbReference>
<proteinExistence type="predicted"/>
<sequence length="430" mass="48150">MPNRLDRRTFLKGTGVSLALPMLDAMRPAVASTGKSETPKRFAAFYVPNGVNWDYYTPEGDGSDWGLPQSLKGLKPLKQHVSFLSGLSHPSLGTPHFGCDNWLTGADFHISNYQNSISIDQRLAEAFGDQTRYPSLELTGDHADSLRYGFMTTLAWSRAGKPILGENNPRRVFERLFVDEGASDFERKLLRLKRHRSILDELIEQSRALSNRLGPADRAKLEEYFTSVREVERRIQRAEQWAHVPKAKLDAEGLDLNVNPDTRLDSYVRTMMDLLVLSFQTDTTRIGTYVIAREGGGTGSANYKAIGVTDDHHKLSHQNKNPESREKLRLIDTFHVDQLSYFLSRLSEIDEGDGSLLDNSAVLFGSGLSVGWSHNHKDLPILLAGGLSPLKQGHHYNLLGKRIPLSNLFVSLLNKYDVEVERFGTSTGNL</sequence>
<gene>
    <name evidence="1" type="ORF">Pan189_19860</name>
</gene>
<dbReference type="KEGG" id="svp:Pan189_19860"/>
<keyword evidence="2" id="KW-1185">Reference proteome</keyword>
<name>A0A517R171_9PLAN</name>
<evidence type="ECO:0000313" key="1">
    <source>
        <dbReference type="EMBL" id="QDT37606.1"/>
    </source>
</evidence>
<protein>
    <recommendedName>
        <fullName evidence="3">DUF1552 domain-containing protein</fullName>
    </recommendedName>
</protein>
<dbReference type="EMBL" id="CP036268">
    <property type="protein sequence ID" value="QDT37606.1"/>
    <property type="molecule type" value="Genomic_DNA"/>
</dbReference>
<organism evidence="1 2">
    <name type="scientific">Stratiformator vulcanicus</name>
    <dbReference type="NCBI Taxonomy" id="2527980"/>
    <lineage>
        <taxon>Bacteria</taxon>
        <taxon>Pseudomonadati</taxon>
        <taxon>Planctomycetota</taxon>
        <taxon>Planctomycetia</taxon>
        <taxon>Planctomycetales</taxon>
        <taxon>Planctomycetaceae</taxon>
        <taxon>Stratiformator</taxon>
    </lineage>
</organism>
<dbReference type="AlphaFoldDB" id="A0A517R171"/>
<reference evidence="1 2" key="1">
    <citation type="submission" date="2019-02" db="EMBL/GenBank/DDBJ databases">
        <title>Deep-cultivation of Planctomycetes and their phenomic and genomic characterization uncovers novel biology.</title>
        <authorList>
            <person name="Wiegand S."/>
            <person name="Jogler M."/>
            <person name="Boedeker C."/>
            <person name="Pinto D."/>
            <person name="Vollmers J."/>
            <person name="Rivas-Marin E."/>
            <person name="Kohn T."/>
            <person name="Peeters S.H."/>
            <person name="Heuer A."/>
            <person name="Rast P."/>
            <person name="Oberbeckmann S."/>
            <person name="Bunk B."/>
            <person name="Jeske O."/>
            <person name="Meyerdierks A."/>
            <person name="Storesund J.E."/>
            <person name="Kallscheuer N."/>
            <person name="Luecker S."/>
            <person name="Lage O.M."/>
            <person name="Pohl T."/>
            <person name="Merkel B.J."/>
            <person name="Hornburger P."/>
            <person name="Mueller R.-W."/>
            <person name="Bruemmer F."/>
            <person name="Labrenz M."/>
            <person name="Spormann A.M."/>
            <person name="Op den Camp H."/>
            <person name="Overmann J."/>
            <person name="Amann R."/>
            <person name="Jetten M.S.M."/>
            <person name="Mascher T."/>
            <person name="Medema M.H."/>
            <person name="Devos D.P."/>
            <person name="Kaster A.-K."/>
            <person name="Ovreas L."/>
            <person name="Rohde M."/>
            <person name="Galperin M.Y."/>
            <person name="Jogler C."/>
        </authorList>
    </citation>
    <scope>NUCLEOTIDE SEQUENCE [LARGE SCALE GENOMIC DNA]</scope>
    <source>
        <strain evidence="1 2">Pan189</strain>
    </source>
</reference>
<dbReference type="Pfam" id="PF07586">
    <property type="entry name" value="HXXSHH"/>
    <property type="match status" value="1"/>
</dbReference>
<evidence type="ECO:0008006" key="3">
    <source>
        <dbReference type="Google" id="ProtNLM"/>
    </source>
</evidence>
<dbReference type="Proteomes" id="UP000317318">
    <property type="component" value="Chromosome"/>
</dbReference>
<dbReference type="RefSeq" id="WP_145363706.1">
    <property type="nucleotide sequence ID" value="NZ_CP036268.1"/>
</dbReference>
<accession>A0A517R171</accession>
<dbReference type="OrthoDB" id="9146593at2"/>
<dbReference type="PROSITE" id="PS51318">
    <property type="entry name" value="TAT"/>
    <property type="match status" value="1"/>
</dbReference>
<dbReference type="InterPro" id="IPR006311">
    <property type="entry name" value="TAT_signal"/>
</dbReference>